<sequence>MIAHGQAVAFGNFPEGKEPVECHNEKQRDPLAIRPCKEESEELALKSYWCFKAENIPKQSSSFSLLRLTTSEDAMAWLRVFEVEDLLISSCCMIVKYTLQTWLGPGGLEHVTFQLGKL</sequence>
<name>A0A6A6LHY0_HEVBR</name>
<dbReference type="EMBL" id="JAAGAX010000010">
    <property type="protein sequence ID" value="KAF2300125.1"/>
    <property type="molecule type" value="Genomic_DNA"/>
</dbReference>
<evidence type="ECO:0000313" key="2">
    <source>
        <dbReference type="Proteomes" id="UP000467840"/>
    </source>
</evidence>
<protein>
    <submittedName>
        <fullName evidence="1">Uncharacterized protein</fullName>
    </submittedName>
</protein>
<accession>A0A6A6LHY0</accession>
<evidence type="ECO:0000313" key="1">
    <source>
        <dbReference type="EMBL" id="KAF2300125.1"/>
    </source>
</evidence>
<keyword evidence="2" id="KW-1185">Reference proteome</keyword>
<dbReference type="Proteomes" id="UP000467840">
    <property type="component" value="Chromosome 4"/>
</dbReference>
<proteinExistence type="predicted"/>
<organism evidence="1 2">
    <name type="scientific">Hevea brasiliensis</name>
    <name type="common">Para rubber tree</name>
    <name type="synonym">Siphonia brasiliensis</name>
    <dbReference type="NCBI Taxonomy" id="3981"/>
    <lineage>
        <taxon>Eukaryota</taxon>
        <taxon>Viridiplantae</taxon>
        <taxon>Streptophyta</taxon>
        <taxon>Embryophyta</taxon>
        <taxon>Tracheophyta</taxon>
        <taxon>Spermatophyta</taxon>
        <taxon>Magnoliopsida</taxon>
        <taxon>eudicotyledons</taxon>
        <taxon>Gunneridae</taxon>
        <taxon>Pentapetalae</taxon>
        <taxon>rosids</taxon>
        <taxon>fabids</taxon>
        <taxon>Malpighiales</taxon>
        <taxon>Euphorbiaceae</taxon>
        <taxon>Crotonoideae</taxon>
        <taxon>Micrandreae</taxon>
        <taxon>Hevea</taxon>
    </lineage>
</organism>
<reference evidence="1 2" key="1">
    <citation type="journal article" date="2020" name="Mol. Plant">
        <title>The Chromosome-Based Rubber Tree Genome Provides New Insights into Spurge Genome Evolution and Rubber Biosynthesis.</title>
        <authorList>
            <person name="Liu J."/>
            <person name="Shi C."/>
            <person name="Shi C.C."/>
            <person name="Li W."/>
            <person name="Zhang Q.J."/>
            <person name="Zhang Y."/>
            <person name="Li K."/>
            <person name="Lu H.F."/>
            <person name="Shi C."/>
            <person name="Zhu S.T."/>
            <person name="Xiao Z.Y."/>
            <person name="Nan H."/>
            <person name="Yue Y."/>
            <person name="Zhu X.G."/>
            <person name="Wu Y."/>
            <person name="Hong X.N."/>
            <person name="Fan G.Y."/>
            <person name="Tong Y."/>
            <person name="Zhang D."/>
            <person name="Mao C.L."/>
            <person name="Liu Y.L."/>
            <person name="Hao S.J."/>
            <person name="Liu W.Q."/>
            <person name="Lv M.Q."/>
            <person name="Zhang H.B."/>
            <person name="Liu Y."/>
            <person name="Hu-Tang G.R."/>
            <person name="Wang J.P."/>
            <person name="Wang J.H."/>
            <person name="Sun Y.H."/>
            <person name="Ni S.B."/>
            <person name="Chen W.B."/>
            <person name="Zhang X.C."/>
            <person name="Jiao Y.N."/>
            <person name="Eichler E.E."/>
            <person name="Li G.H."/>
            <person name="Liu X."/>
            <person name="Gao L.Z."/>
        </authorList>
    </citation>
    <scope>NUCLEOTIDE SEQUENCE [LARGE SCALE GENOMIC DNA]</scope>
    <source>
        <strain evidence="2">cv. GT1</strain>
        <tissue evidence="1">Leaf</tissue>
    </source>
</reference>
<gene>
    <name evidence="1" type="ORF">GH714_009275</name>
</gene>
<comment type="caution">
    <text evidence="1">The sequence shown here is derived from an EMBL/GenBank/DDBJ whole genome shotgun (WGS) entry which is preliminary data.</text>
</comment>
<dbReference type="AlphaFoldDB" id="A0A6A6LHY0"/>